<dbReference type="Proteomes" id="UP000703269">
    <property type="component" value="Unassembled WGS sequence"/>
</dbReference>
<feature type="region of interest" description="Disordered" evidence="1">
    <location>
        <begin position="943"/>
        <end position="1001"/>
    </location>
</feature>
<evidence type="ECO:0000259" key="2">
    <source>
        <dbReference type="Pfam" id="PF03399"/>
    </source>
</evidence>
<feature type="compositionally biased region" description="Basic residues" evidence="1">
    <location>
        <begin position="49"/>
        <end position="59"/>
    </location>
</feature>
<feature type="compositionally biased region" description="Low complexity" evidence="1">
    <location>
        <begin position="573"/>
        <end position="586"/>
    </location>
</feature>
<feature type="region of interest" description="Disordered" evidence="1">
    <location>
        <begin position="439"/>
        <end position="505"/>
    </location>
</feature>
<reference evidence="3 4" key="1">
    <citation type="submission" date="2021-08" db="EMBL/GenBank/DDBJ databases">
        <title>Draft Genome Sequence of Phanerochaete sordida strain YK-624.</title>
        <authorList>
            <person name="Mori T."/>
            <person name="Dohra H."/>
            <person name="Suzuki T."/>
            <person name="Kawagishi H."/>
            <person name="Hirai H."/>
        </authorList>
    </citation>
    <scope>NUCLEOTIDE SEQUENCE [LARGE SCALE GENOMIC DNA]</scope>
    <source>
        <strain evidence="3 4">YK-624</strain>
    </source>
</reference>
<feature type="region of interest" description="Disordered" evidence="1">
    <location>
        <begin position="1355"/>
        <end position="1403"/>
    </location>
</feature>
<dbReference type="OrthoDB" id="264795at2759"/>
<dbReference type="Pfam" id="PF03399">
    <property type="entry name" value="SAC3_GANP"/>
    <property type="match status" value="1"/>
</dbReference>
<feature type="compositionally biased region" description="Pro residues" evidence="1">
    <location>
        <begin position="629"/>
        <end position="639"/>
    </location>
</feature>
<evidence type="ECO:0000313" key="3">
    <source>
        <dbReference type="EMBL" id="GJE95271.1"/>
    </source>
</evidence>
<evidence type="ECO:0000256" key="1">
    <source>
        <dbReference type="SAM" id="MobiDB-lite"/>
    </source>
</evidence>
<dbReference type="InterPro" id="IPR005062">
    <property type="entry name" value="SAC3/GANP/THP3_conserved"/>
</dbReference>
<accession>A0A9P3GHY5</accession>
<feature type="compositionally biased region" description="Polar residues" evidence="1">
    <location>
        <begin position="16"/>
        <end position="38"/>
    </location>
</feature>
<dbReference type="EMBL" id="BPQB01000047">
    <property type="protein sequence ID" value="GJE95271.1"/>
    <property type="molecule type" value="Genomic_DNA"/>
</dbReference>
<feature type="compositionally biased region" description="Acidic residues" evidence="1">
    <location>
        <begin position="96"/>
        <end position="110"/>
    </location>
</feature>
<feature type="region of interest" description="Disordered" evidence="1">
    <location>
        <begin position="571"/>
        <end position="664"/>
    </location>
</feature>
<keyword evidence="4" id="KW-1185">Reference proteome</keyword>
<dbReference type="InterPro" id="IPR045107">
    <property type="entry name" value="SAC3/GANP/THP3"/>
</dbReference>
<feature type="compositionally biased region" description="Polar residues" evidence="1">
    <location>
        <begin position="1382"/>
        <end position="1392"/>
    </location>
</feature>
<organism evidence="3 4">
    <name type="scientific">Phanerochaete sordida</name>
    <dbReference type="NCBI Taxonomy" id="48140"/>
    <lineage>
        <taxon>Eukaryota</taxon>
        <taxon>Fungi</taxon>
        <taxon>Dikarya</taxon>
        <taxon>Basidiomycota</taxon>
        <taxon>Agaricomycotina</taxon>
        <taxon>Agaricomycetes</taxon>
        <taxon>Polyporales</taxon>
        <taxon>Phanerochaetaceae</taxon>
        <taxon>Phanerochaete</taxon>
    </lineage>
</organism>
<feature type="compositionally biased region" description="Polar residues" evidence="1">
    <location>
        <begin position="61"/>
        <end position="73"/>
    </location>
</feature>
<proteinExistence type="predicted"/>
<dbReference type="GO" id="GO:0005737">
    <property type="term" value="C:cytoplasm"/>
    <property type="evidence" value="ECO:0007669"/>
    <property type="project" value="TreeGrafter"/>
</dbReference>
<feature type="compositionally biased region" description="Basic and acidic residues" evidence="1">
    <location>
        <begin position="39"/>
        <end position="48"/>
    </location>
</feature>
<name>A0A9P3GHY5_9APHY</name>
<feature type="region of interest" description="Disordered" evidence="1">
    <location>
        <begin position="1"/>
        <end position="118"/>
    </location>
</feature>
<gene>
    <name evidence="3" type="ORF">PsYK624_114540</name>
</gene>
<evidence type="ECO:0000313" key="4">
    <source>
        <dbReference type="Proteomes" id="UP000703269"/>
    </source>
</evidence>
<dbReference type="GO" id="GO:0070390">
    <property type="term" value="C:transcription export complex 2"/>
    <property type="evidence" value="ECO:0007669"/>
    <property type="project" value="TreeGrafter"/>
</dbReference>
<feature type="compositionally biased region" description="Polar residues" evidence="1">
    <location>
        <begin position="1364"/>
        <end position="1374"/>
    </location>
</feature>
<dbReference type="Gene3D" id="1.25.40.990">
    <property type="match status" value="1"/>
</dbReference>
<protein>
    <submittedName>
        <fullName evidence="3">SAC3/GANP family domain-containing protein</fullName>
    </submittedName>
</protein>
<dbReference type="PANTHER" id="PTHR12436:SF3">
    <property type="entry name" value="GERMINAL-CENTER ASSOCIATED NUCLEAR PROTEIN"/>
    <property type="match status" value="1"/>
</dbReference>
<dbReference type="GO" id="GO:0006406">
    <property type="term" value="P:mRNA export from nucleus"/>
    <property type="evidence" value="ECO:0007669"/>
    <property type="project" value="TreeGrafter"/>
</dbReference>
<dbReference type="PANTHER" id="PTHR12436">
    <property type="entry name" value="80 KDA MCM3-ASSOCIATED PROTEIN"/>
    <property type="match status" value="1"/>
</dbReference>
<feature type="region of interest" description="Disordered" evidence="1">
    <location>
        <begin position="692"/>
        <end position="785"/>
    </location>
</feature>
<feature type="compositionally biased region" description="Polar residues" evidence="1">
    <location>
        <begin position="460"/>
        <end position="479"/>
    </location>
</feature>
<feature type="compositionally biased region" description="Pro residues" evidence="1">
    <location>
        <begin position="711"/>
        <end position="724"/>
    </location>
</feature>
<feature type="domain" description="SAC3/GANP/THP3 conserved" evidence="2">
    <location>
        <begin position="163"/>
        <end position="412"/>
    </location>
</feature>
<comment type="caution">
    <text evidence="3">The sequence shown here is derived from an EMBL/GenBank/DDBJ whole genome shotgun (WGS) entry which is preliminary data.</text>
</comment>
<sequence length="1440" mass="158957">MDAPLQPRGRGFRINGASSRPHSRNKQWINGQDNSGHSSDSERWDRGGGPRRGRGRGRGSVRSTPQSWPQPQNLVVKDEAMSGTEDEGHDDAPSGVEDDEAEVVDQEEKDPETPEERERFYQELVKAREAERKKAIAEGKMDDPLVPKRLDEAITMVGTCMDMCPKFERYRREREHNLDRWEVIPGTRRVDHKRAVKIYERAAGDKTLPSDLRPPPVLKKTLDYLFHDLIPRGGFRETYTFIRDRSRAVRSDFTMQHETGALAIECHDRCARFHILALHLERDNANFSLALEEQQLMNTLQSLKEFYEDQRGRYQSPTELEMRVYHRLIHIRDQKERHEDIPSDILENPIFHLVTKFRLTVQAKSAPISKTSKLVVDQEALEIFGQLASVLREQNNIVMIYLVACIMERLFGTDTIEDIESIRGELSIPEIIDGLSRPVDNVDYDLTPTPEEQEPAELPTTDQPIPHSATQWLSSNFGSTPPAFPQPAPERNGETKSAFGFVPPSQPLTQSAFSNLASTSTGSSGPTSVFGGPTFGGSAPKSVFGGPVFGTSSPLPSTNTTQVLNSAPTQVLPTTTASPSSTFPASTPAPPPPQFTTNVFSTPVFPSTSAPPPAHPSVPNGTLFSSPFSQPPAPVPPTTSPTKQPFGGFPSYKPAVPSPLNPNASSFTPGFSTLKSAPTELLIPSAPPSVFPSLATSTSPEAQPETLAAPPSAPTAPLAFPPQEPVRDSLQEASSSRIIDRRQTLWDFPGKPELNEGSLPVGMPPTPSTSTPLSPDNMPQMSKPHTLTLPPTPTARWFESSSLPGPSRENSSLLLRKQSLFGLQMIDSSPVPPEILSPLALPSPKPKSPPVPLTTPTRSFTAPSAVASSSKAPVDGVLDDSVLPITTSKNKGKAKEIEQDFDEMALAFLRKSTVVKKPFKHWLKRTIDRAVYADALRRSESYAEKVRERRLSSSAGSKGHKERPSEAKKRRASMGSTAESHSGKRSRRRISTEYRPPVSDEELARRLKENHEEHQQRWARGTFLEAVRHRVRTATADDDYPPEWRIWLSTNTVNDGTAIWLETKFDVPESGEWHAESIFSIPVLPKYDNPPSPGAPGLIVFERTPTDGVDDVLERKYRILDDCARLRDIIEAYRKSEPRFKPSLAVITWAETDGLEAAPDFGDMINQLQTSGTIRDVQSLVVSSTATRLDNKFEDLLCRINLDVEDKLTAILSWRGLTELFTAPLRMYATDWLESCWVNDRLDWARFGEVTRSLEEVQNAFLDELLSLLDEPTGAKVEIPSDLDDSARFSAAYASGPYLDACLRLPVHRAEEILGDDLAAVYAIPRSELEESKRRFEGVLQTAADRLRQLAAATMAQKRPASEDSVTGSPTSANKRFKLSISPVSTEQNPEGDTSGLDGFLTPPPPSMSVSIAALSEAPTKPQVTIAMLRALAQGVLQSK</sequence>